<dbReference type="GO" id="GO:0016567">
    <property type="term" value="P:protein ubiquitination"/>
    <property type="evidence" value="ECO:0007669"/>
    <property type="project" value="TreeGrafter"/>
</dbReference>
<dbReference type="InterPro" id="IPR050409">
    <property type="entry name" value="E3_ubiq-protein_ligase"/>
</dbReference>
<proteinExistence type="predicted"/>
<dbReference type="SUPFAM" id="SSF56204">
    <property type="entry name" value="Hect, E3 ligase catalytic domain"/>
    <property type="match status" value="1"/>
</dbReference>
<dbReference type="EMBL" id="SRLO01006474">
    <property type="protein sequence ID" value="TNN28766.1"/>
    <property type="molecule type" value="Genomic_DNA"/>
</dbReference>
<evidence type="ECO:0000256" key="4">
    <source>
        <dbReference type="ARBA" id="ARBA00022679"/>
    </source>
</evidence>
<dbReference type="GO" id="GO:0061630">
    <property type="term" value="F:ubiquitin protein ligase activity"/>
    <property type="evidence" value="ECO:0007669"/>
    <property type="project" value="UniProtKB-EC"/>
</dbReference>
<accession>A0A4Z2EIS9</accession>
<dbReference type="GO" id="GO:0005737">
    <property type="term" value="C:cytoplasm"/>
    <property type="evidence" value="ECO:0007669"/>
    <property type="project" value="TreeGrafter"/>
</dbReference>
<dbReference type="InterPro" id="IPR000569">
    <property type="entry name" value="HECT_dom"/>
</dbReference>
<evidence type="ECO:0000256" key="3">
    <source>
        <dbReference type="ARBA" id="ARBA00012485"/>
    </source>
</evidence>
<keyword evidence="5 6" id="KW-0833">Ubl conjugation pathway</keyword>
<comment type="pathway">
    <text evidence="2">Protein modification; protein ubiquitination.</text>
</comment>
<dbReference type="PROSITE" id="PS50237">
    <property type="entry name" value="HECT"/>
    <property type="match status" value="1"/>
</dbReference>
<comment type="catalytic activity">
    <reaction evidence="1">
        <text>S-ubiquitinyl-[E2 ubiquitin-conjugating enzyme]-L-cysteine + [acceptor protein]-L-lysine = [E2 ubiquitin-conjugating enzyme]-L-cysteine + N(6)-ubiquitinyl-[acceptor protein]-L-lysine.</text>
        <dbReference type="EC" id="2.3.2.26"/>
    </reaction>
</comment>
<dbReference type="AlphaFoldDB" id="A0A4Z2EIS9"/>
<dbReference type="Gene3D" id="3.90.1750.10">
    <property type="entry name" value="Hect, E3 ligase catalytic domains"/>
    <property type="match status" value="1"/>
</dbReference>
<gene>
    <name evidence="8" type="primary">HECW2_1</name>
    <name evidence="8" type="ORF">EYF80_061086</name>
</gene>
<dbReference type="OrthoDB" id="423283at2759"/>
<evidence type="ECO:0000256" key="6">
    <source>
        <dbReference type="PROSITE-ProRule" id="PRU00104"/>
    </source>
</evidence>
<dbReference type="InterPro" id="IPR035983">
    <property type="entry name" value="Hect_E3_ubiquitin_ligase"/>
</dbReference>
<evidence type="ECO:0000313" key="9">
    <source>
        <dbReference type="Proteomes" id="UP000314294"/>
    </source>
</evidence>
<dbReference type="Gene3D" id="3.30.2160.10">
    <property type="entry name" value="Hect, E3 ligase catalytic domain"/>
    <property type="match status" value="1"/>
</dbReference>
<comment type="caution">
    <text evidence="8">The sequence shown here is derived from an EMBL/GenBank/DDBJ whole genome shotgun (WGS) entry which is preliminary data.</text>
</comment>
<dbReference type="EC" id="2.3.2.26" evidence="3"/>
<dbReference type="PANTHER" id="PTHR11254">
    <property type="entry name" value="HECT DOMAIN UBIQUITIN-PROTEIN LIGASE"/>
    <property type="match status" value="1"/>
</dbReference>
<evidence type="ECO:0000259" key="7">
    <source>
        <dbReference type="PROSITE" id="PS50237"/>
    </source>
</evidence>
<name>A0A4Z2EIS9_9TELE</name>
<organism evidence="8 9">
    <name type="scientific">Liparis tanakae</name>
    <name type="common">Tanaka's snailfish</name>
    <dbReference type="NCBI Taxonomy" id="230148"/>
    <lineage>
        <taxon>Eukaryota</taxon>
        <taxon>Metazoa</taxon>
        <taxon>Chordata</taxon>
        <taxon>Craniata</taxon>
        <taxon>Vertebrata</taxon>
        <taxon>Euteleostomi</taxon>
        <taxon>Actinopterygii</taxon>
        <taxon>Neopterygii</taxon>
        <taxon>Teleostei</taxon>
        <taxon>Neoteleostei</taxon>
        <taxon>Acanthomorphata</taxon>
        <taxon>Eupercaria</taxon>
        <taxon>Perciformes</taxon>
        <taxon>Cottioidei</taxon>
        <taxon>Cottales</taxon>
        <taxon>Liparidae</taxon>
        <taxon>Liparis</taxon>
    </lineage>
</organism>
<dbReference type="GO" id="GO:0006511">
    <property type="term" value="P:ubiquitin-dependent protein catabolic process"/>
    <property type="evidence" value="ECO:0007669"/>
    <property type="project" value="TreeGrafter"/>
</dbReference>
<evidence type="ECO:0000256" key="5">
    <source>
        <dbReference type="ARBA" id="ARBA00022786"/>
    </source>
</evidence>
<reference evidence="8 9" key="1">
    <citation type="submission" date="2019-03" db="EMBL/GenBank/DDBJ databases">
        <title>First draft genome of Liparis tanakae, snailfish: a comprehensive survey of snailfish specific genes.</title>
        <authorList>
            <person name="Kim W."/>
            <person name="Song I."/>
            <person name="Jeong J.-H."/>
            <person name="Kim D."/>
            <person name="Kim S."/>
            <person name="Ryu S."/>
            <person name="Song J.Y."/>
            <person name="Lee S.K."/>
        </authorList>
    </citation>
    <scope>NUCLEOTIDE SEQUENCE [LARGE SCALE GENOMIC DNA]</scope>
    <source>
        <tissue evidence="8">Muscle</tissue>
    </source>
</reference>
<dbReference type="GO" id="GO:0048814">
    <property type="term" value="P:regulation of dendrite morphogenesis"/>
    <property type="evidence" value="ECO:0007669"/>
    <property type="project" value="TreeGrafter"/>
</dbReference>
<evidence type="ECO:0000313" key="8">
    <source>
        <dbReference type="EMBL" id="TNN28766.1"/>
    </source>
</evidence>
<protein>
    <recommendedName>
        <fullName evidence="3">HECT-type E3 ubiquitin transferase</fullName>
        <ecNumber evidence="3">2.3.2.26</ecNumber>
    </recommendedName>
</protein>
<dbReference type="Proteomes" id="UP000314294">
    <property type="component" value="Unassembled WGS sequence"/>
</dbReference>
<evidence type="ECO:0000256" key="1">
    <source>
        <dbReference type="ARBA" id="ARBA00000885"/>
    </source>
</evidence>
<dbReference type="PANTHER" id="PTHR11254:SF127">
    <property type="entry name" value="E3 UBIQUITIN-PROTEIN LIGASE HECW2"/>
    <property type="match status" value="1"/>
</dbReference>
<keyword evidence="4" id="KW-0808">Transferase</keyword>
<evidence type="ECO:0000256" key="2">
    <source>
        <dbReference type="ARBA" id="ARBA00004906"/>
    </source>
</evidence>
<dbReference type="Pfam" id="PF00632">
    <property type="entry name" value="HECT"/>
    <property type="match status" value="1"/>
</dbReference>
<dbReference type="SMART" id="SM00119">
    <property type="entry name" value="HECTc"/>
    <property type="match status" value="1"/>
</dbReference>
<keyword evidence="9" id="KW-1185">Reference proteome</keyword>
<sequence length="137" mass="16230">MCYSRKDLQRSKLYVSFVGEEGELFNPYYGLFEYSANDTYTVQISPMSAFVDNHHEWFRFSGRILGLALIHQYLLDAFFTRPFYKGLLRIPCDLSDLEYLDEEFHQSLQWMKDNDIEDMLDLTFTVNEEVFGQLGPH</sequence>
<feature type="domain" description="HECT" evidence="7">
    <location>
        <begin position="23"/>
        <end position="137"/>
    </location>
</feature>
<comment type="caution">
    <text evidence="6">Lacks conserved residue(s) required for the propagation of feature annotation.</text>
</comment>